<reference evidence="1" key="2">
    <citation type="submission" date="2020-11" db="EMBL/GenBank/DDBJ databases">
        <authorList>
            <person name="McCartney M.A."/>
            <person name="Auch B."/>
            <person name="Kono T."/>
            <person name="Mallez S."/>
            <person name="Becker A."/>
            <person name="Gohl D.M."/>
            <person name="Silverstein K.A.T."/>
            <person name="Koren S."/>
            <person name="Bechman K.B."/>
            <person name="Herman A."/>
            <person name="Abrahante J.E."/>
            <person name="Garbe J."/>
        </authorList>
    </citation>
    <scope>NUCLEOTIDE SEQUENCE</scope>
    <source>
        <strain evidence="1">Duluth1</strain>
        <tissue evidence="1">Whole animal</tissue>
    </source>
</reference>
<proteinExistence type="predicted"/>
<protein>
    <submittedName>
        <fullName evidence="1">Uncharacterized protein</fullName>
    </submittedName>
</protein>
<accession>A0A9D4JNK9</accession>
<dbReference type="Proteomes" id="UP000828390">
    <property type="component" value="Unassembled WGS sequence"/>
</dbReference>
<comment type="caution">
    <text evidence="1">The sequence shown here is derived from an EMBL/GenBank/DDBJ whole genome shotgun (WGS) entry which is preliminary data.</text>
</comment>
<organism evidence="1 2">
    <name type="scientific">Dreissena polymorpha</name>
    <name type="common">Zebra mussel</name>
    <name type="synonym">Mytilus polymorpha</name>
    <dbReference type="NCBI Taxonomy" id="45954"/>
    <lineage>
        <taxon>Eukaryota</taxon>
        <taxon>Metazoa</taxon>
        <taxon>Spiralia</taxon>
        <taxon>Lophotrochozoa</taxon>
        <taxon>Mollusca</taxon>
        <taxon>Bivalvia</taxon>
        <taxon>Autobranchia</taxon>
        <taxon>Heteroconchia</taxon>
        <taxon>Euheterodonta</taxon>
        <taxon>Imparidentia</taxon>
        <taxon>Neoheterodontei</taxon>
        <taxon>Myida</taxon>
        <taxon>Dreissenoidea</taxon>
        <taxon>Dreissenidae</taxon>
        <taxon>Dreissena</taxon>
    </lineage>
</organism>
<name>A0A9D4JNK9_DREPO</name>
<evidence type="ECO:0000313" key="1">
    <source>
        <dbReference type="EMBL" id="KAH3814087.1"/>
    </source>
</evidence>
<gene>
    <name evidence="1" type="ORF">DPMN_142573</name>
</gene>
<reference evidence="1" key="1">
    <citation type="journal article" date="2019" name="bioRxiv">
        <title>The Genome of the Zebra Mussel, Dreissena polymorpha: A Resource for Invasive Species Research.</title>
        <authorList>
            <person name="McCartney M.A."/>
            <person name="Auch B."/>
            <person name="Kono T."/>
            <person name="Mallez S."/>
            <person name="Zhang Y."/>
            <person name="Obille A."/>
            <person name="Becker A."/>
            <person name="Abrahante J.E."/>
            <person name="Garbe J."/>
            <person name="Badalamenti J.P."/>
            <person name="Herman A."/>
            <person name="Mangelson H."/>
            <person name="Liachko I."/>
            <person name="Sullivan S."/>
            <person name="Sone E.D."/>
            <person name="Koren S."/>
            <person name="Silverstein K.A.T."/>
            <person name="Beckman K.B."/>
            <person name="Gohl D.M."/>
        </authorList>
    </citation>
    <scope>NUCLEOTIDE SEQUENCE</scope>
    <source>
        <strain evidence="1">Duluth1</strain>
        <tissue evidence="1">Whole animal</tissue>
    </source>
</reference>
<sequence>MLQCLPYHLEVQVEKFPFSIGCRIAKDVTLPSPMSLEDVFYNRLLLYSSP</sequence>
<dbReference type="AlphaFoldDB" id="A0A9D4JNK9"/>
<dbReference type="EMBL" id="JAIWYP010000006">
    <property type="protein sequence ID" value="KAH3814087.1"/>
    <property type="molecule type" value="Genomic_DNA"/>
</dbReference>
<keyword evidence="2" id="KW-1185">Reference proteome</keyword>
<evidence type="ECO:0000313" key="2">
    <source>
        <dbReference type="Proteomes" id="UP000828390"/>
    </source>
</evidence>